<organism evidence="10 11">
    <name type="scientific">Treponema vincentii</name>
    <dbReference type="NCBI Taxonomy" id="69710"/>
    <lineage>
        <taxon>Bacteria</taxon>
        <taxon>Pseudomonadati</taxon>
        <taxon>Spirochaetota</taxon>
        <taxon>Spirochaetia</taxon>
        <taxon>Spirochaetales</taxon>
        <taxon>Treponemataceae</taxon>
        <taxon>Treponema</taxon>
    </lineage>
</organism>
<keyword evidence="7 8" id="KW-0472">Membrane</keyword>
<evidence type="ECO:0000256" key="9">
    <source>
        <dbReference type="SAM" id="MobiDB-lite"/>
    </source>
</evidence>
<evidence type="ECO:0000256" key="7">
    <source>
        <dbReference type="ARBA" id="ARBA00023136"/>
    </source>
</evidence>
<feature type="compositionally biased region" description="Low complexity" evidence="9">
    <location>
        <begin position="256"/>
        <end position="269"/>
    </location>
</feature>
<comment type="similarity">
    <text evidence="8">Belongs to the NqrDE/RnfAE family.</text>
</comment>
<evidence type="ECO:0000256" key="5">
    <source>
        <dbReference type="ARBA" id="ARBA00022982"/>
    </source>
</evidence>
<keyword evidence="8" id="KW-1003">Cell membrane</keyword>
<dbReference type="InterPro" id="IPR010968">
    <property type="entry name" value="RnfE"/>
</dbReference>
<evidence type="ECO:0000313" key="11">
    <source>
        <dbReference type="Proteomes" id="UP000464374"/>
    </source>
</evidence>
<dbReference type="Proteomes" id="UP000464374">
    <property type="component" value="Chromosome"/>
</dbReference>
<dbReference type="InterPro" id="IPR003667">
    <property type="entry name" value="NqrDE/RnfAE"/>
</dbReference>
<protein>
    <recommendedName>
        <fullName evidence="8">Ion-translocating oxidoreductase complex subunit E</fullName>
        <ecNumber evidence="8">7.-.-.-</ecNumber>
    </recommendedName>
    <alternativeName>
        <fullName evidence="8">Rnf electron transport complex subunit E</fullName>
    </alternativeName>
</protein>
<dbReference type="AlphaFoldDB" id="A0A6P1XZC4"/>
<comment type="subunit">
    <text evidence="8">The complex is composed of six subunits: RnfA, RnfB, RnfC, RnfD, RnfE and RnfG.</text>
</comment>
<name>A0A6P1XZC4_9SPIR</name>
<keyword evidence="5 8" id="KW-0249">Electron transport</keyword>
<feature type="transmembrane region" description="Helical" evidence="8">
    <location>
        <begin position="38"/>
        <end position="59"/>
    </location>
</feature>
<evidence type="ECO:0000256" key="3">
    <source>
        <dbReference type="ARBA" id="ARBA00022692"/>
    </source>
</evidence>
<feature type="transmembrane region" description="Helical" evidence="8">
    <location>
        <begin position="127"/>
        <end position="148"/>
    </location>
</feature>
<dbReference type="NCBIfam" id="TIGR01948">
    <property type="entry name" value="rnfE"/>
    <property type="match status" value="1"/>
</dbReference>
<feature type="region of interest" description="Disordered" evidence="9">
    <location>
        <begin position="242"/>
        <end position="277"/>
    </location>
</feature>
<evidence type="ECO:0000256" key="6">
    <source>
        <dbReference type="ARBA" id="ARBA00022989"/>
    </source>
</evidence>
<dbReference type="GO" id="GO:0005886">
    <property type="term" value="C:plasma membrane"/>
    <property type="evidence" value="ECO:0007669"/>
    <property type="project" value="UniProtKB-SubCell"/>
</dbReference>
<keyword evidence="6 8" id="KW-1133">Transmembrane helix</keyword>
<dbReference type="PANTHER" id="PTHR30586">
    <property type="entry name" value="ELECTRON TRANSPORT COMPLEX PROTEIN RNFE"/>
    <property type="match status" value="1"/>
</dbReference>
<gene>
    <name evidence="8" type="primary">rnfE</name>
    <name evidence="10" type="ORF">GWP43_01580</name>
</gene>
<reference evidence="10 11" key="1">
    <citation type="submission" date="2020-01" db="EMBL/GenBank/DDBJ databases">
        <title>Complete genome sequence of a human oral phylogroup 1 Treponema sp. strain ATCC 700766, originally isolated from periodontitis dental plaque.</title>
        <authorList>
            <person name="Chan Y."/>
            <person name="Huo Y.-B."/>
            <person name="Yu X.-L."/>
            <person name="Zeng H."/>
            <person name="Leung W.-K."/>
            <person name="Watt R.M."/>
        </authorList>
    </citation>
    <scope>NUCLEOTIDE SEQUENCE [LARGE SCALE GENOMIC DNA]</scope>
    <source>
        <strain evidence="10 11">OMZ 804</strain>
    </source>
</reference>
<feature type="transmembrane region" description="Helical" evidence="8">
    <location>
        <begin position="12"/>
        <end position="32"/>
    </location>
</feature>
<dbReference type="HAMAP" id="MF_00478">
    <property type="entry name" value="RsxE_RnfE"/>
    <property type="match status" value="1"/>
</dbReference>
<dbReference type="EC" id="7.-.-.-" evidence="8"/>
<proteinExistence type="inferred from homology"/>
<dbReference type="GO" id="GO:0012505">
    <property type="term" value="C:endomembrane system"/>
    <property type="evidence" value="ECO:0007669"/>
    <property type="project" value="UniProtKB-SubCell"/>
</dbReference>
<dbReference type="GO" id="GO:0022900">
    <property type="term" value="P:electron transport chain"/>
    <property type="evidence" value="ECO:0007669"/>
    <property type="project" value="UniProtKB-UniRule"/>
</dbReference>
<feature type="transmembrane region" description="Helical" evidence="8">
    <location>
        <begin position="71"/>
        <end position="91"/>
    </location>
</feature>
<feature type="transmembrane region" description="Helical" evidence="8">
    <location>
        <begin position="168"/>
        <end position="192"/>
    </location>
</feature>
<comment type="function">
    <text evidence="8">Part of a membrane-bound complex that couples electron transfer with translocation of ions across the membrane.</text>
</comment>
<dbReference type="NCBIfam" id="NF009070">
    <property type="entry name" value="PRK12405.1"/>
    <property type="match status" value="1"/>
</dbReference>
<dbReference type="RefSeq" id="WP_162662178.1">
    <property type="nucleotide sequence ID" value="NZ_CP048020.1"/>
</dbReference>
<evidence type="ECO:0000256" key="8">
    <source>
        <dbReference type="HAMAP-Rule" id="MF_00478"/>
    </source>
</evidence>
<sequence length="277" mass="29693">MKEYVRIFTNGLVKENPLIMLMIGLCSALAITTSVANGIGMGLAMTFVIVLSEMIISMFRKFIPNDIRIPIFIIVIASFTTIVDLLMQAFLPELSESMGIFIKLIVVNCIIMGRVESFASKESPLKAMADALGMGMGFTWVLVVMSAIRELLGTGTVLGVRLLPDDYLIKFFANSPGGFFVFGVMIALTYLVQDQRKQRKIRKAAALKEAALKEAAALREAELAKEAALKAEAAQKEAALKAEAEKQAAAPATQSEAGAEPAAVAAPAKEGTENGTV</sequence>
<evidence type="ECO:0000313" key="10">
    <source>
        <dbReference type="EMBL" id="QHX42353.1"/>
    </source>
</evidence>
<evidence type="ECO:0000256" key="2">
    <source>
        <dbReference type="ARBA" id="ARBA00022448"/>
    </source>
</evidence>
<keyword evidence="3 8" id="KW-0812">Transmembrane</keyword>
<accession>A0A6P1XZC4</accession>
<evidence type="ECO:0000256" key="4">
    <source>
        <dbReference type="ARBA" id="ARBA00022967"/>
    </source>
</evidence>
<comment type="subcellular location">
    <subcellularLocation>
        <location evidence="8">Cell membrane</location>
        <topology evidence="8">Multi-pass membrane protein</topology>
    </subcellularLocation>
    <subcellularLocation>
        <location evidence="1">Endomembrane system</location>
        <topology evidence="1">Multi-pass membrane protein</topology>
    </subcellularLocation>
</comment>
<dbReference type="EMBL" id="CP048020">
    <property type="protein sequence ID" value="QHX42353.1"/>
    <property type="molecule type" value="Genomic_DNA"/>
</dbReference>
<dbReference type="Pfam" id="PF02508">
    <property type="entry name" value="Rnf-Nqr"/>
    <property type="match status" value="1"/>
</dbReference>
<keyword evidence="4 8" id="KW-1278">Translocase</keyword>
<evidence type="ECO:0000256" key="1">
    <source>
        <dbReference type="ARBA" id="ARBA00004127"/>
    </source>
</evidence>
<dbReference type="KEGG" id="trz:GWP43_01580"/>
<feature type="transmembrane region" description="Helical" evidence="8">
    <location>
        <begin position="97"/>
        <end position="115"/>
    </location>
</feature>
<dbReference type="PANTHER" id="PTHR30586:SF0">
    <property type="entry name" value="ION-TRANSLOCATING OXIDOREDUCTASE COMPLEX SUBUNIT E"/>
    <property type="match status" value="1"/>
</dbReference>
<keyword evidence="2 8" id="KW-0813">Transport</keyword>